<organism evidence="1">
    <name type="scientific">marine sediment metagenome</name>
    <dbReference type="NCBI Taxonomy" id="412755"/>
    <lineage>
        <taxon>unclassified sequences</taxon>
        <taxon>metagenomes</taxon>
        <taxon>ecological metagenomes</taxon>
    </lineage>
</organism>
<comment type="caution">
    <text evidence="1">The sequence shown here is derived from an EMBL/GenBank/DDBJ whole genome shotgun (WGS) entry which is preliminary data.</text>
</comment>
<name>X0ZFG0_9ZZZZ</name>
<dbReference type="AlphaFoldDB" id="X0ZFG0"/>
<feature type="non-terminal residue" evidence="1">
    <location>
        <position position="118"/>
    </location>
</feature>
<protein>
    <submittedName>
        <fullName evidence="1">Uncharacterized protein</fullName>
    </submittedName>
</protein>
<accession>X0ZFG0</accession>
<sequence>MFFLSQLPTKNKNIAEIIIRKGPTPGYINPKLDINFEGSSTPERIGVTQIKINPIVGYINFSIAEIIGLMKFKFELIIADIKKIIVKRDAISPKNLSKVYKLLKKYMCERVTPPLSYT</sequence>
<gene>
    <name evidence="1" type="ORF">S01H4_15303</name>
</gene>
<evidence type="ECO:0000313" key="1">
    <source>
        <dbReference type="EMBL" id="GAG68410.1"/>
    </source>
</evidence>
<reference evidence="1" key="1">
    <citation type="journal article" date="2014" name="Front. Microbiol.">
        <title>High frequency of phylogenetically diverse reductive dehalogenase-homologous genes in deep subseafloor sedimentary metagenomes.</title>
        <authorList>
            <person name="Kawai M."/>
            <person name="Futagami T."/>
            <person name="Toyoda A."/>
            <person name="Takaki Y."/>
            <person name="Nishi S."/>
            <person name="Hori S."/>
            <person name="Arai W."/>
            <person name="Tsubouchi T."/>
            <person name="Morono Y."/>
            <person name="Uchiyama I."/>
            <person name="Ito T."/>
            <person name="Fujiyama A."/>
            <person name="Inagaki F."/>
            <person name="Takami H."/>
        </authorList>
    </citation>
    <scope>NUCLEOTIDE SEQUENCE</scope>
    <source>
        <strain evidence="1">Expedition CK06-06</strain>
    </source>
</reference>
<proteinExistence type="predicted"/>
<dbReference type="EMBL" id="BART01006710">
    <property type="protein sequence ID" value="GAG68410.1"/>
    <property type="molecule type" value="Genomic_DNA"/>
</dbReference>